<protein>
    <submittedName>
        <fullName evidence="2">Uncharacterized protein</fullName>
    </submittedName>
</protein>
<proteinExistence type="predicted"/>
<feature type="non-terminal residue" evidence="2">
    <location>
        <position position="1"/>
    </location>
</feature>
<dbReference type="AlphaFoldDB" id="A0A8X6R1G5"/>
<dbReference type="EMBL" id="BMAW01087106">
    <property type="protein sequence ID" value="GFU50071.1"/>
    <property type="molecule type" value="Genomic_DNA"/>
</dbReference>
<accession>A0A8X6R1G5</accession>
<reference evidence="2" key="1">
    <citation type="submission" date="2020-08" db="EMBL/GenBank/DDBJ databases">
        <title>Multicomponent nature underlies the extraordinary mechanical properties of spider dragline silk.</title>
        <authorList>
            <person name="Kono N."/>
            <person name="Nakamura H."/>
            <person name="Mori M."/>
            <person name="Yoshida Y."/>
            <person name="Ohtoshi R."/>
            <person name="Malay A.D."/>
            <person name="Moran D.A.P."/>
            <person name="Tomita M."/>
            <person name="Numata K."/>
            <person name="Arakawa K."/>
        </authorList>
    </citation>
    <scope>NUCLEOTIDE SEQUENCE</scope>
</reference>
<feature type="coiled-coil region" evidence="1">
    <location>
        <begin position="8"/>
        <end position="42"/>
    </location>
</feature>
<evidence type="ECO:0000313" key="2">
    <source>
        <dbReference type="EMBL" id="GFU50071.1"/>
    </source>
</evidence>
<organism evidence="2 3">
    <name type="scientific">Nephila pilipes</name>
    <name type="common">Giant wood spider</name>
    <name type="synonym">Nephila maculata</name>
    <dbReference type="NCBI Taxonomy" id="299642"/>
    <lineage>
        <taxon>Eukaryota</taxon>
        <taxon>Metazoa</taxon>
        <taxon>Ecdysozoa</taxon>
        <taxon>Arthropoda</taxon>
        <taxon>Chelicerata</taxon>
        <taxon>Arachnida</taxon>
        <taxon>Araneae</taxon>
        <taxon>Araneomorphae</taxon>
        <taxon>Entelegynae</taxon>
        <taxon>Araneoidea</taxon>
        <taxon>Nephilidae</taxon>
        <taxon>Nephila</taxon>
    </lineage>
</organism>
<evidence type="ECO:0000313" key="3">
    <source>
        <dbReference type="Proteomes" id="UP000887013"/>
    </source>
</evidence>
<comment type="caution">
    <text evidence="2">The sequence shown here is derived from an EMBL/GenBank/DDBJ whole genome shotgun (WGS) entry which is preliminary data.</text>
</comment>
<name>A0A8X6R1G5_NEPPI</name>
<sequence>VNDEPDMLEVYAAKMKELQKLRKEVQLQLEDLMKEFKELFDNFFSLEEAGLKEVYERILKKRP</sequence>
<evidence type="ECO:0000256" key="1">
    <source>
        <dbReference type="SAM" id="Coils"/>
    </source>
</evidence>
<keyword evidence="3" id="KW-1185">Reference proteome</keyword>
<dbReference type="Proteomes" id="UP000887013">
    <property type="component" value="Unassembled WGS sequence"/>
</dbReference>
<gene>
    <name evidence="2" type="ORF">NPIL_472161</name>
</gene>
<keyword evidence="1" id="KW-0175">Coiled coil</keyword>